<dbReference type="PANTHER" id="PTHR46233">
    <property type="entry name" value="HYDROXYACYLGLUTATHIONE HYDROLASE GLOC"/>
    <property type="match status" value="1"/>
</dbReference>
<dbReference type="RefSeq" id="WP_047941247.1">
    <property type="nucleotide sequence ID" value="NZ_JAMAUJ010000002.1"/>
</dbReference>
<evidence type="ECO:0000313" key="6">
    <source>
        <dbReference type="EMBL" id="KLV27265.1"/>
    </source>
</evidence>
<dbReference type="PATRIC" id="fig|1397.4.peg.4095"/>
<evidence type="ECO:0000259" key="5">
    <source>
        <dbReference type="SMART" id="SM00849"/>
    </source>
</evidence>
<accession>A0A0J1LED2</accession>
<dbReference type="Pfam" id="PF00753">
    <property type="entry name" value="Lactamase_B"/>
    <property type="match status" value="1"/>
</dbReference>
<comment type="cofactor">
    <cofactor evidence="1">
        <name>Zn(2+)</name>
        <dbReference type="ChEBI" id="CHEBI:29105"/>
    </cofactor>
</comment>
<sequence length="211" mass="23844">MEYKQIPLGPIQTNCYLIWNENKDCLVIDPGANGEKLIKIIQELGLSPIAILLTHAHFDHIGAVEDVRTEYSIPVYVHSKEEEWLINPKLNGSEAFRLPNPIVTRPAEHFLDENPSMTIGDFTFQVMETPGHSPGSVTFYFEKENWAFVGDALFYESIGRTDLAGGNQRTLLTSIHEKLLNLPEDTLVLSGHGRKTTIEHEMDHNPYINGF</sequence>
<keyword evidence="3" id="KW-0378">Hydrolase</keyword>
<dbReference type="AlphaFoldDB" id="A0A0J1LED2"/>
<dbReference type="GO" id="GO:0046872">
    <property type="term" value="F:metal ion binding"/>
    <property type="evidence" value="ECO:0007669"/>
    <property type="project" value="UniProtKB-KW"/>
</dbReference>
<dbReference type="Proteomes" id="UP000036045">
    <property type="component" value="Unassembled WGS sequence"/>
</dbReference>
<dbReference type="OrthoDB" id="9802248at2"/>
<organism evidence="6 7">
    <name type="scientific">Niallia circulans</name>
    <name type="common">Bacillus circulans</name>
    <dbReference type="NCBI Taxonomy" id="1397"/>
    <lineage>
        <taxon>Bacteria</taxon>
        <taxon>Bacillati</taxon>
        <taxon>Bacillota</taxon>
        <taxon>Bacilli</taxon>
        <taxon>Bacillales</taxon>
        <taxon>Bacillaceae</taxon>
        <taxon>Niallia</taxon>
    </lineage>
</organism>
<dbReference type="Gene3D" id="3.60.15.10">
    <property type="entry name" value="Ribonuclease Z/Hydroxyacylglutathione hydrolase-like"/>
    <property type="match status" value="1"/>
</dbReference>
<comment type="caution">
    <text evidence="6">The sequence shown here is derived from an EMBL/GenBank/DDBJ whole genome shotgun (WGS) entry which is preliminary data.</text>
</comment>
<dbReference type="SUPFAM" id="SSF56281">
    <property type="entry name" value="Metallo-hydrolase/oxidoreductase"/>
    <property type="match status" value="1"/>
</dbReference>
<evidence type="ECO:0000256" key="4">
    <source>
        <dbReference type="ARBA" id="ARBA00022833"/>
    </source>
</evidence>
<evidence type="ECO:0000313" key="7">
    <source>
        <dbReference type="Proteomes" id="UP000036045"/>
    </source>
</evidence>
<dbReference type="CDD" id="cd06262">
    <property type="entry name" value="metallo-hydrolase-like_MBL-fold"/>
    <property type="match status" value="1"/>
</dbReference>
<dbReference type="InterPro" id="IPR051453">
    <property type="entry name" value="MBL_Glyoxalase_II"/>
</dbReference>
<dbReference type="PANTHER" id="PTHR46233:SF3">
    <property type="entry name" value="HYDROXYACYLGLUTATHIONE HYDROLASE GLOC"/>
    <property type="match status" value="1"/>
</dbReference>
<dbReference type="GO" id="GO:0016787">
    <property type="term" value="F:hydrolase activity"/>
    <property type="evidence" value="ECO:0007669"/>
    <property type="project" value="UniProtKB-KW"/>
</dbReference>
<dbReference type="SMART" id="SM00849">
    <property type="entry name" value="Lactamase_B"/>
    <property type="match status" value="1"/>
</dbReference>
<protein>
    <recommendedName>
        <fullName evidence="5">Metallo-beta-lactamase domain-containing protein</fullName>
    </recommendedName>
</protein>
<dbReference type="InterPro" id="IPR036866">
    <property type="entry name" value="RibonucZ/Hydroxyglut_hydro"/>
</dbReference>
<keyword evidence="7" id="KW-1185">Reference proteome</keyword>
<evidence type="ECO:0000256" key="1">
    <source>
        <dbReference type="ARBA" id="ARBA00001947"/>
    </source>
</evidence>
<dbReference type="EMBL" id="LDPH01000004">
    <property type="protein sequence ID" value="KLV27265.1"/>
    <property type="molecule type" value="Genomic_DNA"/>
</dbReference>
<dbReference type="InterPro" id="IPR001279">
    <property type="entry name" value="Metallo-B-lactamas"/>
</dbReference>
<feature type="domain" description="Metallo-beta-lactamase" evidence="5">
    <location>
        <begin position="12"/>
        <end position="192"/>
    </location>
</feature>
<keyword evidence="4" id="KW-0862">Zinc</keyword>
<gene>
    <name evidence="6" type="ORF">ABW02_07050</name>
</gene>
<reference evidence="6 7" key="1">
    <citation type="submission" date="2015-05" db="EMBL/GenBank/DDBJ databases">
        <title>Whole genome sequence and identification of bacterial endophytes from Costus igneus.</title>
        <authorList>
            <person name="Lee Y.P."/>
            <person name="Gan H.M."/>
            <person name="Eng W."/>
            <person name="Wheatley M.S."/>
            <person name="Caraballo A."/>
            <person name="Polter S."/>
            <person name="Savka M.A."/>
            <person name="Hudson A.O."/>
        </authorList>
    </citation>
    <scope>NUCLEOTIDE SEQUENCE [LARGE SCALE GENOMIC DNA]</scope>
    <source>
        <strain evidence="6 7">RIT379</strain>
    </source>
</reference>
<evidence type="ECO:0000256" key="2">
    <source>
        <dbReference type="ARBA" id="ARBA00022723"/>
    </source>
</evidence>
<proteinExistence type="predicted"/>
<name>A0A0J1LED2_NIACI</name>
<keyword evidence="2" id="KW-0479">Metal-binding</keyword>
<evidence type="ECO:0000256" key="3">
    <source>
        <dbReference type="ARBA" id="ARBA00022801"/>
    </source>
</evidence>